<feature type="region of interest" description="Disordered" evidence="1">
    <location>
        <begin position="1"/>
        <end position="26"/>
    </location>
</feature>
<reference evidence="2" key="1">
    <citation type="journal article" date="2023" name="Plant J.">
        <title>The genome of the king protea, Protea cynaroides.</title>
        <authorList>
            <person name="Chang J."/>
            <person name="Duong T.A."/>
            <person name="Schoeman C."/>
            <person name="Ma X."/>
            <person name="Roodt D."/>
            <person name="Barker N."/>
            <person name="Li Z."/>
            <person name="Van de Peer Y."/>
            <person name="Mizrachi E."/>
        </authorList>
    </citation>
    <scope>NUCLEOTIDE SEQUENCE</scope>
    <source>
        <tissue evidence="2">Young leaves</tissue>
    </source>
</reference>
<gene>
    <name evidence="2" type="ORF">NE237_026593</name>
</gene>
<feature type="compositionally biased region" description="Polar residues" evidence="1">
    <location>
        <begin position="1"/>
        <end position="14"/>
    </location>
</feature>
<evidence type="ECO:0000256" key="1">
    <source>
        <dbReference type="SAM" id="MobiDB-lite"/>
    </source>
</evidence>
<comment type="caution">
    <text evidence="2">The sequence shown here is derived from an EMBL/GenBank/DDBJ whole genome shotgun (WGS) entry which is preliminary data.</text>
</comment>
<organism evidence="2 3">
    <name type="scientific">Protea cynaroides</name>
    <dbReference type="NCBI Taxonomy" id="273540"/>
    <lineage>
        <taxon>Eukaryota</taxon>
        <taxon>Viridiplantae</taxon>
        <taxon>Streptophyta</taxon>
        <taxon>Embryophyta</taxon>
        <taxon>Tracheophyta</taxon>
        <taxon>Spermatophyta</taxon>
        <taxon>Magnoliopsida</taxon>
        <taxon>Proteales</taxon>
        <taxon>Proteaceae</taxon>
        <taxon>Protea</taxon>
    </lineage>
</organism>
<evidence type="ECO:0000313" key="2">
    <source>
        <dbReference type="EMBL" id="KAJ4959482.1"/>
    </source>
</evidence>
<evidence type="ECO:0000313" key="3">
    <source>
        <dbReference type="Proteomes" id="UP001141806"/>
    </source>
</evidence>
<accession>A0A9Q0H409</accession>
<sequence length="157" mass="17108">MSIRTSSPMPSTMLTKAAAPTEKQVRHSFQSSNEVLNMIRGTGGDLDCCCGLIGSGWLGEVRVGKSSVSFSAATVVPFQNRALEQLLLASSALSSLPEQEPQQIEVDQKAVGEDSARRAPDIRLDYRRPYRICKNVILSRCVRYNRFGGLVVAFTVG</sequence>
<dbReference type="EMBL" id="JAMYWD010000010">
    <property type="protein sequence ID" value="KAJ4959482.1"/>
    <property type="molecule type" value="Genomic_DNA"/>
</dbReference>
<dbReference type="AlphaFoldDB" id="A0A9Q0H409"/>
<proteinExistence type="predicted"/>
<protein>
    <submittedName>
        <fullName evidence="2">Uncharacterized protein</fullName>
    </submittedName>
</protein>
<keyword evidence="3" id="KW-1185">Reference proteome</keyword>
<dbReference type="Proteomes" id="UP001141806">
    <property type="component" value="Unassembled WGS sequence"/>
</dbReference>
<name>A0A9Q0H409_9MAGN</name>